<dbReference type="AlphaFoldDB" id="A0A8J2NQR8"/>
<dbReference type="EMBL" id="CAJVCH010004628">
    <property type="protein sequence ID" value="CAG7654259.1"/>
    <property type="molecule type" value="Genomic_DNA"/>
</dbReference>
<evidence type="ECO:0000313" key="1">
    <source>
        <dbReference type="EMBL" id="CAG7654259.1"/>
    </source>
</evidence>
<comment type="caution">
    <text evidence="1">The sequence shown here is derived from an EMBL/GenBank/DDBJ whole genome shotgun (WGS) entry which is preliminary data.</text>
</comment>
<organism evidence="1 2">
    <name type="scientific">Allacma fusca</name>
    <dbReference type="NCBI Taxonomy" id="39272"/>
    <lineage>
        <taxon>Eukaryota</taxon>
        <taxon>Metazoa</taxon>
        <taxon>Ecdysozoa</taxon>
        <taxon>Arthropoda</taxon>
        <taxon>Hexapoda</taxon>
        <taxon>Collembola</taxon>
        <taxon>Symphypleona</taxon>
        <taxon>Sminthuridae</taxon>
        <taxon>Allacma</taxon>
    </lineage>
</organism>
<proteinExistence type="predicted"/>
<evidence type="ECO:0000313" key="2">
    <source>
        <dbReference type="Proteomes" id="UP000708208"/>
    </source>
</evidence>
<feature type="non-terminal residue" evidence="1">
    <location>
        <position position="1"/>
    </location>
</feature>
<accession>A0A8J2NQR8</accession>
<protein>
    <submittedName>
        <fullName evidence="1">Uncharacterized protein</fullName>
    </submittedName>
</protein>
<reference evidence="1" key="1">
    <citation type="submission" date="2021-06" db="EMBL/GenBank/DDBJ databases">
        <authorList>
            <person name="Hodson N. C."/>
            <person name="Mongue J. A."/>
            <person name="Jaron S. K."/>
        </authorList>
    </citation>
    <scope>NUCLEOTIDE SEQUENCE</scope>
</reference>
<gene>
    <name evidence="1" type="ORF">AFUS01_LOCUS868</name>
</gene>
<name>A0A8J2NQR8_9HEXA</name>
<dbReference type="Proteomes" id="UP000708208">
    <property type="component" value="Unassembled WGS sequence"/>
</dbReference>
<sequence>MRSGSPSGRLTQKVPWDK</sequence>
<keyword evidence="2" id="KW-1185">Reference proteome</keyword>